<evidence type="ECO:0000313" key="8">
    <source>
        <dbReference type="EMBL" id="MDH2388369.1"/>
    </source>
</evidence>
<comment type="pathway">
    <text evidence="5">Nucleotide-sugar biosynthesis; GDP-L-fucose biosynthesis via de novo pathway; GDP-L-fucose from GDP-alpha-D-mannose: step 2/2.</text>
</comment>
<evidence type="ECO:0000256" key="2">
    <source>
        <dbReference type="ARBA" id="ARBA00022857"/>
    </source>
</evidence>
<feature type="active site" description="Proton donor/acceptor" evidence="5">
    <location>
        <position position="179"/>
    </location>
</feature>
<comment type="function">
    <text evidence="5">Catalyzes the two-step NADP-dependent conversion of GDP-4-dehydro-6-deoxy-D-mannose to GDP-fucose, involving an epimerase and a reductase reaction.</text>
</comment>
<feature type="binding site" evidence="5">
    <location>
        <position position="222"/>
    </location>
    <ligand>
        <name>NADP(+)</name>
        <dbReference type="ChEBI" id="CHEBI:58349"/>
    </ligand>
</feature>
<sequence>MTDSQTPPPAGSPTEPTGSTGSTEPTGSTGPTEHVPNPPDSPYLPAGARIFVAGHRGLVGSAMVRRLASDGHEVITRGRDELDLRDAAATAAFLADVRPDAVVLAAAKVGGIMANSTQPVPFLEDNLRIQLSVIAGAHAAGVARLLFLGSSCIYPKHAPQPIREDALLTGPLEPTNEPYALAKIAGICQVQSYRRQYGAAYISAMPTNLYGPGDNFDLETSHVLPALIRRFHEASRAGRDEVTLWGSGAPRREFLHVDDLADACATLLARYDGEAPVNVGCGEDLTIKELAETVADVTGYTGRIAWDTGKPDGTPRKLLDVSRLASLGWKPKIGLRDGIASTYAWWQGSLD</sequence>
<dbReference type="PANTHER" id="PTHR43238:SF1">
    <property type="entry name" value="GDP-L-FUCOSE SYNTHASE"/>
    <property type="match status" value="1"/>
</dbReference>
<evidence type="ECO:0000256" key="3">
    <source>
        <dbReference type="ARBA" id="ARBA00023002"/>
    </source>
</evidence>
<evidence type="ECO:0000256" key="1">
    <source>
        <dbReference type="ARBA" id="ARBA00005959"/>
    </source>
</evidence>
<organism evidence="8 9">
    <name type="scientific">Streptomyces chengmaiensis</name>
    <dbReference type="NCBI Taxonomy" id="3040919"/>
    <lineage>
        <taxon>Bacteria</taxon>
        <taxon>Bacillati</taxon>
        <taxon>Actinomycetota</taxon>
        <taxon>Actinomycetes</taxon>
        <taxon>Kitasatosporales</taxon>
        <taxon>Streptomycetaceae</taxon>
        <taxon>Streptomyces</taxon>
    </lineage>
</organism>
<feature type="binding site" evidence="5">
    <location>
        <position position="245"/>
    </location>
    <ligand>
        <name>substrate</name>
    </ligand>
</feature>
<name>A0ABT6HKH3_9ACTN</name>
<comment type="caution">
    <text evidence="8">The sequence shown here is derived from an EMBL/GenBank/DDBJ whole genome shotgun (WGS) entry which is preliminary data.</text>
</comment>
<feature type="compositionally biased region" description="Low complexity" evidence="6">
    <location>
        <begin position="12"/>
        <end position="33"/>
    </location>
</feature>
<feature type="site" description="Important for catalytic activity" evidence="5">
    <location>
        <position position="152"/>
    </location>
</feature>
<feature type="binding site" evidence="5">
    <location>
        <begin position="206"/>
        <end position="209"/>
    </location>
    <ligand>
        <name>NADP(+)</name>
        <dbReference type="ChEBI" id="CHEBI:58349"/>
    </ligand>
</feature>
<dbReference type="InterPro" id="IPR028614">
    <property type="entry name" value="GDP_fucose/colitose_synth"/>
</dbReference>
<dbReference type="Proteomes" id="UP001223144">
    <property type="component" value="Unassembled WGS sequence"/>
</dbReference>
<proteinExistence type="inferred from homology"/>
<evidence type="ECO:0000256" key="5">
    <source>
        <dbReference type="HAMAP-Rule" id="MF_00956"/>
    </source>
</evidence>
<keyword evidence="3 5" id="KW-0560">Oxidoreductase</keyword>
<feature type="site" description="Important for catalytic activity" evidence="5">
    <location>
        <position position="150"/>
    </location>
</feature>
<evidence type="ECO:0000256" key="6">
    <source>
        <dbReference type="SAM" id="MobiDB-lite"/>
    </source>
</evidence>
<reference evidence="8 9" key="1">
    <citation type="submission" date="2023-04" db="EMBL/GenBank/DDBJ databases">
        <title>Streptomyces chengmaiensis sp. nov. isolated from the stem of mangrove plant in Hainan.</title>
        <authorList>
            <person name="Huang X."/>
            <person name="Zhou S."/>
            <person name="Chu X."/>
            <person name="Xie Y."/>
            <person name="Lin Y."/>
        </authorList>
    </citation>
    <scope>NUCLEOTIDE SEQUENCE [LARGE SCALE GENOMIC DNA]</scope>
    <source>
        <strain evidence="8 9">HNM0663</strain>
    </source>
</reference>
<feature type="compositionally biased region" description="Pro residues" evidence="6">
    <location>
        <begin position="1"/>
        <end position="11"/>
    </location>
</feature>
<dbReference type="InterPro" id="IPR036291">
    <property type="entry name" value="NAD(P)-bd_dom_sf"/>
</dbReference>
<keyword evidence="4 5" id="KW-0413">Isomerase</keyword>
<keyword evidence="5" id="KW-0511">Multifunctional enzyme</keyword>
<dbReference type="Gene3D" id="3.90.25.10">
    <property type="entry name" value="UDP-galactose 4-epimerase, domain 1"/>
    <property type="match status" value="1"/>
</dbReference>
<dbReference type="EC" id="1.1.1.271" evidence="5"/>
<feature type="binding site" evidence="5">
    <location>
        <position position="252"/>
    </location>
    <ligand>
        <name>substrate</name>
    </ligand>
</feature>
<keyword evidence="2 5" id="KW-0521">NADP</keyword>
<comment type="catalytic activity">
    <reaction evidence="5">
        <text>GDP-beta-L-fucose + NADP(+) = GDP-4-dehydro-alpha-D-rhamnose + NADPH + H(+)</text>
        <dbReference type="Rhea" id="RHEA:18885"/>
        <dbReference type="ChEBI" id="CHEBI:15378"/>
        <dbReference type="ChEBI" id="CHEBI:57273"/>
        <dbReference type="ChEBI" id="CHEBI:57783"/>
        <dbReference type="ChEBI" id="CHEBI:57964"/>
        <dbReference type="ChEBI" id="CHEBI:58349"/>
        <dbReference type="EC" id="1.1.1.271"/>
    </reaction>
</comment>
<dbReference type="InterPro" id="IPR001509">
    <property type="entry name" value="Epimerase_deHydtase"/>
</dbReference>
<evidence type="ECO:0000256" key="4">
    <source>
        <dbReference type="ARBA" id="ARBA00023235"/>
    </source>
</evidence>
<feature type="binding site" evidence="5">
    <location>
        <position position="183"/>
    </location>
    <ligand>
        <name>NADP(+)</name>
        <dbReference type="ChEBI" id="CHEBI:58349"/>
    </ligand>
</feature>
<feature type="binding site" evidence="5">
    <location>
        <position position="312"/>
    </location>
    <ligand>
        <name>substrate</name>
    </ligand>
</feature>
<dbReference type="RefSeq" id="WP_279926657.1">
    <property type="nucleotide sequence ID" value="NZ_JARWBG010000004.1"/>
</dbReference>
<feature type="binding site" evidence="5">
    <location>
        <begin position="54"/>
        <end position="60"/>
    </location>
    <ligand>
        <name>NADP(+)</name>
        <dbReference type="ChEBI" id="CHEBI:58349"/>
    </ligand>
</feature>
<dbReference type="Pfam" id="PF01370">
    <property type="entry name" value="Epimerase"/>
    <property type="match status" value="1"/>
</dbReference>
<comment type="similarity">
    <text evidence="1 5">Belongs to the NAD(P)-dependent epimerase/dehydratase family. Fucose synthase subfamily.</text>
</comment>
<evidence type="ECO:0000259" key="7">
    <source>
        <dbReference type="Pfam" id="PF01370"/>
    </source>
</evidence>
<feature type="domain" description="NAD-dependent epimerase/dehydratase" evidence="7">
    <location>
        <begin position="50"/>
        <end position="280"/>
    </location>
</feature>
<dbReference type="HAMAP" id="MF_00956">
    <property type="entry name" value="GDP_fucose_synth"/>
    <property type="match status" value="1"/>
</dbReference>
<dbReference type="Gene3D" id="3.40.50.720">
    <property type="entry name" value="NAD(P)-binding Rossmann-like Domain"/>
    <property type="match status" value="1"/>
</dbReference>
<protein>
    <recommendedName>
        <fullName evidence="5">GDP-L-fucose synthase</fullName>
        <ecNumber evidence="5">1.1.1.271</ecNumber>
    </recommendedName>
    <alternativeName>
        <fullName evidence="5">GDP-4-keto-6-deoxy-D-mannose-3,5-epimerase-4-reductase</fullName>
    </alternativeName>
</protein>
<feature type="binding site" evidence="5">
    <location>
        <position position="230"/>
    </location>
    <ligand>
        <name>substrate</name>
    </ligand>
</feature>
<gene>
    <name evidence="5" type="primary">fcl</name>
    <name evidence="8" type="ORF">QCN29_06125</name>
</gene>
<dbReference type="PANTHER" id="PTHR43238">
    <property type="entry name" value="GDP-L-FUCOSE SYNTHASE"/>
    <property type="match status" value="1"/>
</dbReference>
<feature type="binding site" evidence="5">
    <location>
        <begin position="148"/>
        <end position="151"/>
    </location>
    <ligand>
        <name>NADP(+)</name>
        <dbReference type="ChEBI" id="CHEBI:58349"/>
    </ligand>
</feature>
<evidence type="ECO:0000313" key="9">
    <source>
        <dbReference type="Proteomes" id="UP001223144"/>
    </source>
</evidence>
<dbReference type="CDD" id="cd05239">
    <property type="entry name" value="GDP_FS_SDR_e"/>
    <property type="match status" value="1"/>
</dbReference>
<dbReference type="EMBL" id="JARWBG010000004">
    <property type="protein sequence ID" value="MDH2388369.1"/>
    <property type="molecule type" value="Genomic_DNA"/>
</dbReference>
<keyword evidence="9" id="KW-1185">Reference proteome</keyword>
<dbReference type="SUPFAM" id="SSF51735">
    <property type="entry name" value="NAD(P)-binding Rossmann-fold domains"/>
    <property type="match status" value="1"/>
</dbReference>
<feature type="region of interest" description="Disordered" evidence="6">
    <location>
        <begin position="1"/>
        <end position="42"/>
    </location>
</feature>
<accession>A0ABT6HKH3</accession>